<dbReference type="Gene3D" id="2.60.120.260">
    <property type="entry name" value="Galactose-binding domain-like"/>
    <property type="match status" value="2"/>
</dbReference>
<dbReference type="Gene3D" id="2.60.420.10">
    <property type="entry name" value="Maltose phosphorylase, domain 3"/>
    <property type="match status" value="1"/>
</dbReference>
<dbReference type="InterPro" id="IPR004276">
    <property type="entry name" value="GlycoTrans_28_N"/>
</dbReference>
<evidence type="ECO:0000256" key="5">
    <source>
        <dbReference type="SAM" id="MobiDB-lite"/>
    </source>
</evidence>
<dbReference type="Gene3D" id="3.40.50.2000">
    <property type="entry name" value="Glycogen Phosphorylase B"/>
    <property type="match status" value="2"/>
</dbReference>
<keyword evidence="13" id="KW-1185">Reference proteome</keyword>
<dbReference type="Pfam" id="PF25788">
    <property type="entry name" value="Ig_Rha78A_N"/>
    <property type="match status" value="1"/>
</dbReference>
<evidence type="ECO:0000259" key="6">
    <source>
        <dbReference type="Pfam" id="PF03033"/>
    </source>
</evidence>
<reference evidence="12" key="1">
    <citation type="journal article" date="2021" name="Mol. Plant Microbe Interact.">
        <title>Complete Genome Sequence of the Plant-Pathogenic Fungus Colletotrichum lupini.</title>
        <authorList>
            <person name="Baroncelli R."/>
            <person name="Pensec F."/>
            <person name="Da Lio D."/>
            <person name="Boufleur T."/>
            <person name="Vicente I."/>
            <person name="Sarrocco S."/>
            <person name="Picot A."/>
            <person name="Baraldi E."/>
            <person name="Sukno S."/>
            <person name="Thon M."/>
            <person name="Le Floch G."/>
        </authorList>
    </citation>
    <scope>NUCLEOTIDE SEQUENCE</scope>
    <source>
        <strain evidence="12">IMI 504893</strain>
    </source>
</reference>
<dbReference type="FunFam" id="3.40.50.2000:FF:000268">
    <property type="entry name" value="Glycosyltransferase family 1 protein"/>
    <property type="match status" value="1"/>
</dbReference>
<evidence type="ECO:0000256" key="2">
    <source>
        <dbReference type="ARBA" id="ARBA00012652"/>
    </source>
</evidence>
<dbReference type="FunFam" id="3.40.50.2000:FF:000009">
    <property type="entry name" value="Sterol 3-beta-glucosyltransferase UGT80A2"/>
    <property type="match status" value="1"/>
</dbReference>
<feature type="domain" description="Bacterial alpha-L-rhamnosidase N-terminal" evidence="9">
    <location>
        <begin position="1227"/>
        <end position="1381"/>
    </location>
</feature>
<dbReference type="InterPro" id="IPR013737">
    <property type="entry name" value="Bac_rhamnosid_N"/>
</dbReference>
<evidence type="ECO:0000259" key="11">
    <source>
        <dbReference type="Pfam" id="PF17390"/>
    </source>
</evidence>
<dbReference type="SUPFAM" id="SSF53756">
    <property type="entry name" value="UDP-Glycosyltransferase/glycogen phosphorylase"/>
    <property type="match status" value="1"/>
</dbReference>
<feature type="domain" description="Alpha-L-rhamnosidase concanavalin-like" evidence="7">
    <location>
        <begin position="1409"/>
        <end position="1511"/>
    </location>
</feature>
<dbReference type="SUPFAM" id="SSF48208">
    <property type="entry name" value="Six-hairpin glycosidases"/>
    <property type="match status" value="1"/>
</dbReference>
<dbReference type="Pfam" id="PF06722">
    <property type="entry name" value="EryCIII-like_C"/>
    <property type="match status" value="1"/>
</dbReference>
<dbReference type="Pfam" id="PF08531">
    <property type="entry name" value="Bac_rhamnosid_N"/>
    <property type="match status" value="1"/>
</dbReference>
<dbReference type="GO" id="GO:0030596">
    <property type="term" value="F:alpha-L-rhamnosidase activity"/>
    <property type="evidence" value="ECO:0007669"/>
    <property type="project" value="UniProtKB-EC"/>
</dbReference>
<dbReference type="InterPro" id="IPR002213">
    <property type="entry name" value="UDP_glucos_trans"/>
</dbReference>
<feature type="region of interest" description="Disordered" evidence="5">
    <location>
        <begin position="1008"/>
        <end position="1027"/>
    </location>
</feature>
<dbReference type="InterPro" id="IPR035398">
    <property type="entry name" value="Bac_rhamnosid_C"/>
</dbReference>
<feature type="domain" description="Glycosyltransferase family 28 N-terminal" evidence="6">
    <location>
        <begin position="140"/>
        <end position="301"/>
    </location>
</feature>
<dbReference type="Gene3D" id="2.60.40.10">
    <property type="entry name" value="Immunoglobulins"/>
    <property type="match status" value="1"/>
</dbReference>
<dbReference type="InterPro" id="IPR008902">
    <property type="entry name" value="Rhamnosid_concanavalin"/>
</dbReference>
<evidence type="ECO:0000259" key="7">
    <source>
        <dbReference type="Pfam" id="PF05592"/>
    </source>
</evidence>
<feature type="domain" description="Alpha-L-rhamnosidase six-hairpin glycosidase" evidence="10">
    <location>
        <begin position="1517"/>
        <end position="1869"/>
    </location>
</feature>
<dbReference type="KEGG" id="clup:CLUP02_06799"/>
<evidence type="ECO:0000256" key="1">
    <source>
        <dbReference type="ARBA" id="ARBA00001445"/>
    </source>
</evidence>
<dbReference type="PANTHER" id="PTHR33307:SF6">
    <property type="entry name" value="ALPHA-RHAMNOSIDASE (EUROFUNG)-RELATED"/>
    <property type="match status" value="1"/>
</dbReference>
<dbReference type="GO" id="GO:0016906">
    <property type="term" value="F:sterol 3-beta-glucosyltransferase activity"/>
    <property type="evidence" value="ECO:0007669"/>
    <property type="project" value="UniProtKB-ARBA"/>
</dbReference>
<dbReference type="InterPro" id="IPR013783">
    <property type="entry name" value="Ig-like_fold"/>
</dbReference>
<proteinExistence type="predicted"/>
<feature type="domain" description="Alpha-L-rhamnosidase C-terminal" evidence="11">
    <location>
        <begin position="1872"/>
        <end position="1951"/>
    </location>
</feature>
<organism evidence="12 13">
    <name type="scientific">Colletotrichum lupini</name>
    <dbReference type="NCBI Taxonomy" id="145971"/>
    <lineage>
        <taxon>Eukaryota</taxon>
        <taxon>Fungi</taxon>
        <taxon>Dikarya</taxon>
        <taxon>Ascomycota</taxon>
        <taxon>Pezizomycotina</taxon>
        <taxon>Sordariomycetes</taxon>
        <taxon>Hypocreomycetidae</taxon>
        <taxon>Glomerellales</taxon>
        <taxon>Glomerellaceae</taxon>
        <taxon>Colletotrichum</taxon>
        <taxon>Colletotrichum acutatum species complex</taxon>
    </lineage>
</organism>
<sequence>MKAAGNGGFLPFWWHWFISSLQSSYKLIYAYMGSFLISSDVALEAQLTGSKGLGHIALGDGGRSETATSGNVGNDGRVRVRFHENPQKLAHWLRDFEGAFRPHSGDYDEEFEQARLRRRSSVILQNLQQHPPSKSPRLNIAIHIVGSRGDVQPFIPIAQLLMKEPYGHRVRICTHPVFKNFVESNGVEFFSIGGDPEALMAYMVKNPGLLPSRESVKAGDIKQRRKEMAEIINGAWRSCIEAGDGMGERTTAATVLNADDLFVADAIIANPPSMAHIHCAEKLGIPLHMVFTMPWCPTQAFHHPLASMSYGEADTSAANYLSFIMMELLTWQGLGDLINKFRTQTLGLDHISPLWGCQLLPRLRVPYTFLWSESLIPKPADWDSHINITSFSFLPLADKYTPPADLTAFLEAGPPPIYIGFGSIVVDDPKALTQLIFKAVEQAGVRAIVSKGWGGVGGGDDVSDNVYLIGNCPHDWLFKRVSAVVHHGGAGTSAAGIACGRPTVVVPFFGDQPFWGQMIARAGAGPAPVPFKEMTAETLAASITFALKPEVQVAVQQMAERIAEEDGAGDTARDIQERLALDTMRCDICPERLANWRHRKTGAHLSNFAVGCLVDKGYMKPHDFKLLKHKHWYVDEGAEHPLIGLVAAVSGFFTNIGVATSDYSHRLKHPPQAAQNRMHAVDLEAQRPVHEKQPEEESNTTREPSAEPSEGPDVQPGQEGKAEDGEDGHLKRVAKAHSMTPKQMNAIAMKMATKSLQCADPAVEIAMMDANNVDERGRRKSSVATLVKKRNRPTEIARATGRYGIELVKAGLKAPVAVCYNVANGFHNYPSYGFIGHEVRRRDQITGLGSGLRTSGKEFVLGTWEAFSGVVMKPYEGAKREGVKGFGKGIYQAGRGFTFNLFAAIFGLPGYTLKGIEKEFSKHRLTALKAEVLLIRLRQGIDDFRRSMTNLAAHMYTQNFFCCTTLQSSIAKVTTQKTLSLLLHKTRPSTQLSCTFDEKVRCNVDVAERPSSAQDQAPEKRPSTPHHQTNLRQLVGLCLSVRHIITPMTSIRVVEICLQSHLQLYELSLRRRHTPMAGLRVVDVRVDHYRQPHTLGIHVERPQISWRFSDAPSKLNIGSWEVKIQKPDGSQSVISAPSNSHGISSSSAEWPEDIVIQSRQTYSIEIRAKDENATDFSPWSEPFSFETGLLVRSDWTGNLISAPWAEDSKNSPQPEDLFRKVFEAKSKVRSARLYATAQGVYEAEINGQRVGDYFLAPGWTAYDGRLQYQTYDVTAHIASNASNCIGVRLAEGWFNGRIGFEGGKRSIWGTRTAALAQLEMTYEDGSIEIVVTDVSWTTTRGPVKLAEIYDGEKYDATAEISGWSRIDSPAGTWETVQVLPQLPETTDLICGYGEPVKRLEYVKPLELITTPSGKSILDFGQNLVGFIRINNVKGQRGSTITLLHAEVLEKEELGTRPLRDCKAEDIYTLKGDDSGETWEPRFSFHGFRYVQVEGWPSTAPDLKDAIEACVCHTDMEEVGHFSCSDNDLNKLYSNVRWSMRGNFLSVPTDCPQRDERLGWTGDLALFAPTATFIYNCFGILKNWLADVAHDQKALDGVPPMVCPNVLIGQKNWSKIGANAIWHDVVILAPWALYEESADLGILRDQYESMKTWIDVIPRNKTGSTHLWDFGLFQLGDWLDPNAPPDEPMKAVTDPPLVANAFLVRSLDLITKVAALLSHPQDAERYQNEADAARREFQDEYVSSNGRLTSDSQTAYALAICFNLILENQAARAGSRLAEIVRRNGFRIGTGFAGTPYICEALTRTGHSDVAYAMLLNRKCPSWLYPVTMGATTVWERWDSMLPDGTINPGDMTSFNHYAFGAVAKFLVERLAGLQRLEPGWKRSRAEPILGAEFSNASAEHVTPYGKVACAWKLADEGEGRLRLKVDVVVPPLTEMEVVLPTKDGKRVEMVGSGEWTFETEYERNYEWPVKELSLFPQ</sequence>
<dbReference type="InterPro" id="IPR035396">
    <property type="entry name" value="Bac_rhamnosid6H"/>
</dbReference>
<dbReference type="PANTHER" id="PTHR33307">
    <property type="entry name" value="ALPHA-RHAMNOSIDASE (EUROFUNG)"/>
    <property type="match status" value="1"/>
</dbReference>
<evidence type="ECO:0000313" key="12">
    <source>
        <dbReference type="EMBL" id="UQC81313.1"/>
    </source>
</evidence>
<dbReference type="Gene3D" id="1.50.10.10">
    <property type="match status" value="1"/>
</dbReference>
<dbReference type="InterPro" id="IPR008928">
    <property type="entry name" value="6-hairpin_glycosidase_sf"/>
</dbReference>
<evidence type="ECO:0000259" key="8">
    <source>
        <dbReference type="Pfam" id="PF06722"/>
    </source>
</evidence>
<keyword evidence="3" id="KW-0808">Transferase</keyword>
<feature type="region of interest" description="Disordered" evidence="5">
    <location>
        <begin position="687"/>
        <end position="727"/>
    </location>
</feature>
<dbReference type="Pfam" id="PF17389">
    <property type="entry name" value="Bac_rhamnosid6H"/>
    <property type="match status" value="1"/>
</dbReference>
<dbReference type="InterPro" id="IPR016007">
    <property type="entry name" value="Alpha_rhamnosid"/>
</dbReference>
<evidence type="ECO:0000259" key="9">
    <source>
        <dbReference type="Pfam" id="PF08531"/>
    </source>
</evidence>
<name>A0A9Q8SPY9_9PEZI</name>
<gene>
    <name evidence="12" type="ORF">CLUP02_06799</name>
</gene>
<comment type="catalytic activity">
    <reaction evidence="1">
        <text>Hydrolysis of terminal non-reducing alpha-L-rhamnose residues in alpha-L-rhamnosides.</text>
        <dbReference type="EC" id="3.2.1.40"/>
    </reaction>
</comment>
<evidence type="ECO:0000259" key="10">
    <source>
        <dbReference type="Pfam" id="PF17389"/>
    </source>
</evidence>
<dbReference type="GO" id="GO:0005975">
    <property type="term" value="P:carbohydrate metabolic process"/>
    <property type="evidence" value="ECO:0007669"/>
    <property type="project" value="InterPro"/>
</dbReference>
<dbReference type="InterPro" id="IPR010610">
    <property type="entry name" value="EryCIII-like_C"/>
</dbReference>
<evidence type="ECO:0000313" key="13">
    <source>
        <dbReference type="Proteomes" id="UP000830671"/>
    </source>
</evidence>
<dbReference type="EC" id="3.2.1.40" evidence="2"/>
<dbReference type="Pfam" id="PF03033">
    <property type="entry name" value="Glyco_transf_28"/>
    <property type="match status" value="1"/>
</dbReference>
<dbReference type="CDD" id="cd03784">
    <property type="entry name" value="GT1_Gtf-like"/>
    <property type="match status" value="1"/>
</dbReference>
<dbReference type="InterPro" id="IPR012341">
    <property type="entry name" value="6hp_glycosidase-like_sf"/>
</dbReference>
<keyword evidence="4" id="KW-0378">Hydrolase</keyword>
<dbReference type="Proteomes" id="UP000830671">
    <property type="component" value="Chromosome 3"/>
</dbReference>
<dbReference type="EMBL" id="CP019475">
    <property type="protein sequence ID" value="UQC81313.1"/>
    <property type="molecule type" value="Genomic_DNA"/>
</dbReference>
<dbReference type="Pfam" id="PF05592">
    <property type="entry name" value="Bac_rhamnosid"/>
    <property type="match status" value="1"/>
</dbReference>
<dbReference type="RefSeq" id="XP_049142939.1">
    <property type="nucleotide sequence ID" value="XM_049285796.1"/>
</dbReference>
<accession>A0A9Q8SPY9</accession>
<protein>
    <recommendedName>
        <fullName evidence="2">alpha-L-rhamnosidase</fullName>
        <ecNumber evidence="2">3.2.1.40</ecNumber>
    </recommendedName>
</protein>
<dbReference type="GeneID" id="73340806"/>
<feature type="domain" description="Erythromycin biosynthesis protein CIII-like C-terminal" evidence="8">
    <location>
        <begin position="461"/>
        <end position="568"/>
    </location>
</feature>
<evidence type="ECO:0000256" key="3">
    <source>
        <dbReference type="ARBA" id="ARBA00022679"/>
    </source>
</evidence>
<evidence type="ECO:0000256" key="4">
    <source>
        <dbReference type="ARBA" id="ARBA00022801"/>
    </source>
</evidence>
<dbReference type="Pfam" id="PF17390">
    <property type="entry name" value="Bac_rhamnosid_C"/>
    <property type="match status" value="1"/>
</dbReference>